<dbReference type="Proteomes" id="UP000306509">
    <property type="component" value="Unassembled WGS sequence"/>
</dbReference>
<dbReference type="InterPro" id="IPR050266">
    <property type="entry name" value="AB_hydrolase_sf"/>
</dbReference>
<dbReference type="SUPFAM" id="SSF53474">
    <property type="entry name" value="alpha/beta-Hydrolases"/>
    <property type="match status" value="1"/>
</dbReference>
<protein>
    <submittedName>
        <fullName evidence="2">4,5:9,10-diseco-3-hydroxy-5,9, 17-trioxoandrosta-1(10),2-diene-4-oate hydrolase</fullName>
        <ecNumber evidence="2">3.7.1.17</ecNumber>
    </submittedName>
</protein>
<gene>
    <name evidence="2" type="primary">hsaD</name>
    <name evidence="2" type="ORF">DSM106044_00815</name>
</gene>
<dbReference type="InterPro" id="IPR022742">
    <property type="entry name" value="Hydrolase_4"/>
</dbReference>
<keyword evidence="2" id="KW-0378">Hydrolase</keyword>
<dbReference type="InterPro" id="IPR029058">
    <property type="entry name" value="AB_hydrolase_fold"/>
</dbReference>
<evidence type="ECO:0000313" key="2">
    <source>
        <dbReference type="EMBL" id="TLD02302.1"/>
    </source>
</evidence>
<dbReference type="PANTHER" id="PTHR43798:SF33">
    <property type="entry name" value="HYDROLASE, PUTATIVE (AFU_ORTHOLOGUE AFUA_2G14860)-RELATED"/>
    <property type="match status" value="1"/>
</dbReference>
<dbReference type="STRING" id="180332.GCA_000797495_05253"/>
<dbReference type="RefSeq" id="WP_027294310.1">
    <property type="nucleotide sequence ID" value="NZ_CABMJZ010000058.1"/>
</dbReference>
<comment type="caution">
    <text evidence="2">The sequence shown here is derived from an EMBL/GenBank/DDBJ whole genome shotgun (WGS) entry which is preliminary data.</text>
</comment>
<dbReference type="Gene3D" id="3.40.50.1820">
    <property type="entry name" value="alpha/beta hydrolase"/>
    <property type="match status" value="1"/>
</dbReference>
<dbReference type="OrthoDB" id="1643507at2"/>
<feature type="domain" description="Serine aminopeptidase S33" evidence="1">
    <location>
        <begin position="13"/>
        <end position="236"/>
    </location>
</feature>
<dbReference type="AlphaFoldDB" id="A0A4U8QB77"/>
<dbReference type="GO" id="GO:0016020">
    <property type="term" value="C:membrane"/>
    <property type="evidence" value="ECO:0007669"/>
    <property type="project" value="TreeGrafter"/>
</dbReference>
<keyword evidence="3" id="KW-1185">Reference proteome</keyword>
<proteinExistence type="predicted"/>
<accession>A0A4U8QB77</accession>
<reference evidence="2 3" key="1">
    <citation type="journal article" date="2019" name="Anaerobe">
        <title>Detection of Robinsoniella peoriensis in multiple bone samples of a trauma patient.</title>
        <authorList>
            <person name="Schrottner P."/>
            <person name="Hartwich K."/>
            <person name="Bunk B."/>
            <person name="Schober I."/>
            <person name="Helbig S."/>
            <person name="Rudolph W.W."/>
            <person name="Gunzer F."/>
        </authorList>
    </citation>
    <scope>NUCLEOTIDE SEQUENCE [LARGE SCALE GENOMIC DNA]</scope>
    <source>
        <strain evidence="2 3">DSM 106044</strain>
    </source>
</reference>
<dbReference type="PANTHER" id="PTHR43798">
    <property type="entry name" value="MONOACYLGLYCEROL LIPASE"/>
    <property type="match status" value="1"/>
</dbReference>
<dbReference type="Pfam" id="PF12146">
    <property type="entry name" value="Hydrolase_4"/>
    <property type="match status" value="1"/>
</dbReference>
<dbReference type="GO" id="GO:0102296">
    <property type="term" value="F:4,5-9,10-diseco-3-hydroxy-5,9,17-trioxoandrosta-1(10),2-diene-4-oate hydrolase activity"/>
    <property type="evidence" value="ECO:0007669"/>
    <property type="project" value="UniProtKB-EC"/>
</dbReference>
<evidence type="ECO:0000313" key="3">
    <source>
        <dbReference type="Proteomes" id="UP000306509"/>
    </source>
</evidence>
<evidence type="ECO:0000259" key="1">
    <source>
        <dbReference type="Pfam" id="PF12146"/>
    </source>
</evidence>
<dbReference type="EMBL" id="QGQD01000018">
    <property type="protein sequence ID" value="TLD02302.1"/>
    <property type="molecule type" value="Genomic_DNA"/>
</dbReference>
<name>A0A4U8QB77_9FIRM</name>
<dbReference type="EC" id="3.7.1.17" evidence="2"/>
<sequence length="268" mass="31406">MKFHEFGNKNNPYIMMIHGGGNSWWNYLRQARVLSDRYYVILPTMDGHGEEYASKYISTEDTADKLMAYINTECKGHLFALCGVSLGGQIVMELLSRKPDLTQKAIIDGSICYPKPVMARFCMGSIRFCGGLLFSKRACRLQVAMMPKLLPKKMMYPEELVQYYMQDMPHLRKETLYTMYRTYMMQYTLKDSVRKTKAEVMYWYGEKEMKCVKNSAKMFKSYVPSCKIYEAKGYNHGYLSIYLPDEWLEIAEPFFQKDKKPKDIISKE</sequence>
<organism evidence="2 3">
    <name type="scientific">Robinsoniella peoriensis</name>
    <dbReference type="NCBI Taxonomy" id="180332"/>
    <lineage>
        <taxon>Bacteria</taxon>
        <taxon>Bacillati</taxon>
        <taxon>Bacillota</taxon>
        <taxon>Clostridia</taxon>
        <taxon>Lachnospirales</taxon>
        <taxon>Lachnospiraceae</taxon>
        <taxon>Robinsoniella</taxon>
    </lineage>
</organism>